<sequence>MGKQNVLRKYQLTDADLIVKGKEKIRFMRRDKTAFAKFGITEIMIAELETALTAFGNSITDIEAKSDQTAVTKTKNEKGEELRTAIREVMKRVELVFGVNSARYRLFCTSGISKKNDSDLMITAKVVAHAGKRYLEELIETGITAAKLDAIIALSIDFEELVHRQHDKIWERSFLKENRIEQGNSIYEVLTRYTAVGFAIWETSSVAKYNDYIIYNRASRAL</sequence>
<gene>
    <name evidence="1" type="ORF">C8P67_104215</name>
</gene>
<reference evidence="1 2" key="1">
    <citation type="submission" date="2018-08" db="EMBL/GenBank/DDBJ databases">
        <title>Genomic Encyclopedia of Archaeal and Bacterial Type Strains, Phase II (KMG-II): from individual species to whole genera.</title>
        <authorList>
            <person name="Goeker M."/>
        </authorList>
    </citation>
    <scope>NUCLEOTIDE SEQUENCE [LARGE SCALE GENOMIC DNA]</scope>
    <source>
        <strain evidence="1 2">DSM 100880</strain>
    </source>
</reference>
<evidence type="ECO:0000313" key="1">
    <source>
        <dbReference type="EMBL" id="REG99591.1"/>
    </source>
</evidence>
<dbReference type="EMBL" id="QUNI01000004">
    <property type="protein sequence ID" value="REG99591.1"/>
    <property type="molecule type" value="Genomic_DNA"/>
</dbReference>
<accession>A0A3E0EN43</accession>
<dbReference type="AlphaFoldDB" id="A0A3E0EN43"/>
<organism evidence="1 2">
    <name type="scientific">Flavobacterium aquicola</name>
    <dbReference type="NCBI Taxonomy" id="1682742"/>
    <lineage>
        <taxon>Bacteria</taxon>
        <taxon>Pseudomonadati</taxon>
        <taxon>Bacteroidota</taxon>
        <taxon>Flavobacteriia</taxon>
        <taxon>Flavobacteriales</taxon>
        <taxon>Flavobacteriaceae</taxon>
        <taxon>Flavobacterium</taxon>
    </lineage>
</organism>
<proteinExistence type="predicted"/>
<protein>
    <submittedName>
        <fullName evidence="1">Uncharacterized protein</fullName>
    </submittedName>
</protein>
<name>A0A3E0EN43_9FLAO</name>
<keyword evidence="2" id="KW-1185">Reference proteome</keyword>
<comment type="caution">
    <text evidence="1">The sequence shown here is derived from an EMBL/GenBank/DDBJ whole genome shotgun (WGS) entry which is preliminary data.</text>
</comment>
<dbReference type="Proteomes" id="UP000257136">
    <property type="component" value="Unassembled WGS sequence"/>
</dbReference>
<evidence type="ECO:0000313" key="2">
    <source>
        <dbReference type="Proteomes" id="UP000257136"/>
    </source>
</evidence>